<dbReference type="Proteomes" id="UP001165678">
    <property type="component" value="Unassembled WGS sequence"/>
</dbReference>
<evidence type="ECO:0000256" key="3">
    <source>
        <dbReference type="ARBA" id="ARBA00022692"/>
    </source>
</evidence>
<dbReference type="PANTHER" id="PTHR43461">
    <property type="entry name" value="TRANSMEMBRANE PROTEIN 256"/>
    <property type="match status" value="1"/>
</dbReference>
<feature type="transmembrane region" description="Helical" evidence="6">
    <location>
        <begin position="43"/>
        <end position="60"/>
    </location>
</feature>
<keyword evidence="4 6" id="KW-1133">Transmembrane helix</keyword>
<evidence type="ECO:0000256" key="4">
    <source>
        <dbReference type="ARBA" id="ARBA00022989"/>
    </source>
</evidence>
<evidence type="ECO:0000256" key="1">
    <source>
        <dbReference type="ARBA" id="ARBA00004141"/>
    </source>
</evidence>
<evidence type="ECO:0000256" key="6">
    <source>
        <dbReference type="SAM" id="Phobius"/>
    </source>
</evidence>
<keyword evidence="3 6" id="KW-0812">Transmembrane</keyword>
<evidence type="ECO:0000313" key="7">
    <source>
        <dbReference type="EMBL" id="MCX2524401.1"/>
    </source>
</evidence>
<dbReference type="EMBL" id="JAPIVE010000002">
    <property type="protein sequence ID" value="MCX2524401.1"/>
    <property type="molecule type" value="Genomic_DNA"/>
</dbReference>
<feature type="transmembrane region" description="Helical" evidence="6">
    <location>
        <begin position="97"/>
        <end position="121"/>
    </location>
</feature>
<comment type="similarity">
    <text evidence="2">Belongs to the UPF0382 family.</text>
</comment>
<comment type="caution">
    <text evidence="7">The sequence shown here is derived from an EMBL/GenBank/DDBJ whole genome shotgun (WGS) entry which is preliminary data.</text>
</comment>
<proteinExistence type="inferred from homology"/>
<dbReference type="InterPro" id="IPR006696">
    <property type="entry name" value="DUF423"/>
</dbReference>
<dbReference type="GO" id="GO:0016020">
    <property type="term" value="C:membrane"/>
    <property type="evidence" value="ECO:0007669"/>
    <property type="project" value="UniProtKB-SubCell"/>
</dbReference>
<evidence type="ECO:0000256" key="5">
    <source>
        <dbReference type="ARBA" id="ARBA00023136"/>
    </source>
</evidence>
<gene>
    <name evidence="7" type="ORF">OQ287_09115</name>
</gene>
<evidence type="ECO:0000313" key="8">
    <source>
        <dbReference type="Proteomes" id="UP001165678"/>
    </source>
</evidence>
<accession>A0AA41ZGU6</accession>
<keyword evidence="8" id="KW-1185">Reference proteome</keyword>
<organism evidence="7 8">
    <name type="scientific">Larsenimonas rhizosphaerae</name>
    <dbReference type="NCBI Taxonomy" id="2944682"/>
    <lineage>
        <taxon>Bacteria</taxon>
        <taxon>Pseudomonadati</taxon>
        <taxon>Pseudomonadota</taxon>
        <taxon>Gammaproteobacteria</taxon>
        <taxon>Oceanospirillales</taxon>
        <taxon>Halomonadaceae</taxon>
        <taxon>Larsenimonas</taxon>
    </lineage>
</organism>
<protein>
    <submittedName>
        <fullName evidence="7">DUF423 domain-containing protein</fullName>
    </submittedName>
</protein>
<sequence>MKEKIEWMAACFSGFIGVMAGAFGAHGLQGTVSEALFHAWETAVRYQMWHTLAIMLVLVWRQQHAFTAQRAAVRLWMAGTVMFSGSLYALTLGAPSWLGPVTPVGGTLLMAGWLTLAWGIFRHQRC</sequence>
<dbReference type="Pfam" id="PF04241">
    <property type="entry name" value="DUF423"/>
    <property type="match status" value="1"/>
</dbReference>
<keyword evidence="5 6" id="KW-0472">Membrane</keyword>
<evidence type="ECO:0000256" key="2">
    <source>
        <dbReference type="ARBA" id="ARBA00009694"/>
    </source>
</evidence>
<dbReference type="PANTHER" id="PTHR43461:SF1">
    <property type="entry name" value="TRANSMEMBRANE PROTEIN 256"/>
    <property type="match status" value="1"/>
</dbReference>
<reference evidence="7" key="1">
    <citation type="submission" date="2022-11" db="EMBL/GenBank/DDBJ databases">
        <title>Larsenimonas rhizosphaerae sp. nov., isolated from a tidal mudflat.</title>
        <authorList>
            <person name="Lee S.D."/>
            <person name="Kim I.S."/>
        </authorList>
    </citation>
    <scope>NUCLEOTIDE SEQUENCE</scope>
    <source>
        <strain evidence="7">GH2-1</strain>
    </source>
</reference>
<feature type="transmembrane region" description="Helical" evidence="6">
    <location>
        <begin position="72"/>
        <end position="91"/>
    </location>
</feature>
<comment type="subcellular location">
    <subcellularLocation>
        <location evidence="1">Membrane</location>
        <topology evidence="1">Multi-pass membrane protein</topology>
    </subcellularLocation>
</comment>
<dbReference type="AlphaFoldDB" id="A0AA41ZGU6"/>
<name>A0AA41ZGU6_9GAMM</name>
<dbReference type="RefSeq" id="WP_265896235.1">
    <property type="nucleotide sequence ID" value="NZ_JAPIVE010000002.1"/>
</dbReference>